<dbReference type="Pfam" id="PF12697">
    <property type="entry name" value="Abhydrolase_6"/>
    <property type="match status" value="1"/>
</dbReference>
<dbReference type="Gene3D" id="3.40.50.1820">
    <property type="entry name" value="alpha/beta hydrolase"/>
    <property type="match status" value="1"/>
</dbReference>
<reference evidence="4 5" key="1">
    <citation type="journal article" date="2018" name="Mol. Biol. Evol.">
        <title>Broad Genomic Sampling Reveals a Smut Pathogenic Ancestry of the Fungal Clade Ustilaginomycotina.</title>
        <authorList>
            <person name="Kijpornyongpan T."/>
            <person name="Mondo S.J."/>
            <person name="Barry K."/>
            <person name="Sandor L."/>
            <person name="Lee J."/>
            <person name="Lipzen A."/>
            <person name="Pangilinan J."/>
            <person name="LaButti K."/>
            <person name="Hainaut M."/>
            <person name="Henrissat B."/>
            <person name="Grigoriev I.V."/>
            <person name="Spatafora J.W."/>
            <person name="Aime M.C."/>
        </authorList>
    </citation>
    <scope>NUCLEOTIDE SEQUENCE [LARGE SCALE GENOMIC DNA]</scope>
    <source>
        <strain evidence="4 5">MCA 4658</strain>
    </source>
</reference>
<dbReference type="PANTHER" id="PTHR43329">
    <property type="entry name" value="EPOXIDE HYDROLASE"/>
    <property type="match status" value="1"/>
</dbReference>
<dbReference type="InterPro" id="IPR000073">
    <property type="entry name" value="AB_hydrolase_1"/>
</dbReference>
<dbReference type="InterPro" id="IPR029058">
    <property type="entry name" value="AB_hydrolase_fold"/>
</dbReference>
<dbReference type="GO" id="GO:0016787">
    <property type="term" value="F:hydrolase activity"/>
    <property type="evidence" value="ECO:0007669"/>
    <property type="project" value="UniProtKB-KW"/>
</dbReference>
<dbReference type="STRING" id="1522189.A0A316W459"/>
<sequence>MPGYYQSLEDRFESRFYVTPRDTPPSRPNAEPTSRRYRYFYGFPPQAAPGRPHLLFCHGFPDAQSFLRILTPFVLAGFHCVAPDMLGYGLTSRPSIERIAEYGAGAQVKDLVGLMESLIGTKDKFVVIGHDWGAYISWFFGVHAPSKIAGIAGLSVPFTPTLLTSELPDFDELLKRVPSFGYQAFFADPKSTKIVENKIETFTAIAFIQPRKLAGTRWGKSLNLMPKGRFEQFLTTPQDPALERTVKESSLIPPGSEEWERALRYFDPRRGGTIDGGLNYYRCRQVNWEEGKALRSQKLPKGPAYLLIMSTHDAALPASLGSKMSKHLEDPSALTTHIVKGAGHWIHLEQPALTVQLIRKWLETQVGWGRAGHL</sequence>
<name>A0A316W459_9BASI</name>
<evidence type="ECO:0000313" key="4">
    <source>
        <dbReference type="EMBL" id="PWN42405.1"/>
    </source>
</evidence>
<protein>
    <submittedName>
        <fullName evidence="4">Alpha/beta-hydrolase</fullName>
    </submittedName>
</protein>
<dbReference type="AlphaFoldDB" id="A0A316W459"/>
<feature type="domain" description="AB hydrolase-1" evidence="3">
    <location>
        <begin position="54"/>
        <end position="356"/>
    </location>
</feature>
<keyword evidence="1 4" id="KW-0378">Hydrolase</keyword>
<comment type="similarity">
    <text evidence="2">Belongs to the AB hydrolase superfamily. Epoxide hydrolase family.</text>
</comment>
<dbReference type="PRINTS" id="PR00412">
    <property type="entry name" value="EPOXHYDRLASE"/>
</dbReference>
<dbReference type="InParanoid" id="A0A316W459"/>
<dbReference type="GeneID" id="37035855"/>
<dbReference type="RefSeq" id="XP_025369565.1">
    <property type="nucleotide sequence ID" value="XM_025513985.1"/>
</dbReference>
<evidence type="ECO:0000256" key="1">
    <source>
        <dbReference type="ARBA" id="ARBA00022801"/>
    </source>
</evidence>
<dbReference type="OrthoDB" id="408373at2759"/>
<dbReference type="SUPFAM" id="SSF53474">
    <property type="entry name" value="alpha/beta-Hydrolases"/>
    <property type="match status" value="1"/>
</dbReference>
<gene>
    <name evidence="4" type="ORF">IE81DRAFT_323565</name>
</gene>
<dbReference type="InterPro" id="IPR000639">
    <property type="entry name" value="Epox_hydrolase-like"/>
</dbReference>
<evidence type="ECO:0000313" key="5">
    <source>
        <dbReference type="Proteomes" id="UP000245783"/>
    </source>
</evidence>
<keyword evidence="5" id="KW-1185">Reference proteome</keyword>
<organism evidence="4 5">
    <name type="scientific">Ceraceosorus guamensis</name>
    <dbReference type="NCBI Taxonomy" id="1522189"/>
    <lineage>
        <taxon>Eukaryota</taxon>
        <taxon>Fungi</taxon>
        <taxon>Dikarya</taxon>
        <taxon>Basidiomycota</taxon>
        <taxon>Ustilaginomycotina</taxon>
        <taxon>Exobasidiomycetes</taxon>
        <taxon>Ceraceosorales</taxon>
        <taxon>Ceraceosoraceae</taxon>
        <taxon>Ceraceosorus</taxon>
    </lineage>
</organism>
<dbReference type="Proteomes" id="UP000245783">
    <property type="component" value="Unassembled WGS sequence"/>
</dbReference>
<dbReference type="EMBL" id="KZ819380">
    <property type="protein sequence ID" value="PWN42405.1"/>
    <property type="molecule type" value="Genomic_DNA"/>
</dbReference>
<proteinExistence type="inferred from homology"/>
<accession>A0A316W459</accession>
<evidence type="ECO:0000259" key="3">
    <source>
        <dbReference type="Pfam" id="PF12697"/>
    </source>
</evidence>
<evidence type="ECO:0000256" key="2">
    <source>
        <dbReference type="ARBA" id="ARBA00038334"/>
    </source>
</evidence>